<evidence type="ECO:0000256" key="1">
    <source>
        <dbReference type="SAM" id="MobiDB-lite"/>
    </source>
</evidence>
<feature type="region of interest" description="Disordered" evidence="1">
    <location>
        <begin position="1"/>
        <end position="36"/>
    </location>
</feature>
<comment type="caution">
    <text evidence="2">The sequence shown here is derived from an EMBL/GenBank/DDBJ whole genome shotgun (WGS) entry which is preliminary data.</text>
</comment>
<feature type="compositionally biased region" description="Polar residues" evidence="1">
    <location>
        <begin position="1"/>
        <end position="34"/>
    </location>
</feature>
<gene>
    <name evidence="2" type="ORF">H2201_000268</name>
</gene>
<evidence type="ECO:0000313" key="2">
    <source>
        <dbReference type="EMBL" id="KAJ9669401.1"/>
    </source>
</evidence>
<proteinExistence type="predicted"/>
<reference evidence="2" key="1">
    <citation type="submission" date="2022-10" db="EMBL/GenBank/DDBJ databases">
        <title>Culturing micro-colonial fungi from biological soil crusts in the Mojave desert and describing Neophaeococcomyces mojavensis, and introducing the new genera and species Taxawa tesnikishii.</title>
        <authorList>
            <person name="Kurbessoian T."/>
            <person name="Stajich J.E."/>
        </authorList>
    </citation>
    <scope>NUCLEOTIDE SEQUENCE</scope>
    <source>
        <strain evidence="2">TK_1</strain>
    </source>
</reference>
<evidence type="ECO:0000313" key="3">
    <source>
        <dbReference type="Proteomes" id="UP001172684"/>
    </source>
</evidence>
<keyword evidence="3" id="KW-1185">Reference proteome</keyword>
<name>A0ABQ9P5Y6_9PEZI</name>
<protein>
    <submittedName>
        <fullName evidence="2">Uncharacterized protein</fullName>
    </submittedName>
</protein>
<dbReference type="Proteomes" id="UP001172684">
    <property type="component" value="Unassembled WGS sequence"/>
</dbReference>
<accession>A0ABQ9P5Y6</accession>
<organism evidence="2 3">
    <name type="scientific">Coniosporium apollinis</name>
    <dbReference type="NCBI Taxonomy" id="61459"/>
    <lineage>
        <taxon>Eukaryota</taxon>
        <taxon>Fungi</taxon>
        <taxon>Dikarya</taxon>
        <taxon>Ascomycota</taxon>
        <taxon>Pezizomycotina</taxon>
        <taxon>Dothideomycetes</taxon>
        <taxon>Dothideomycetes incertae sedis</taxon>
        <taxon>Coniosporium</taxon>
    </lineage>
</organism>
<dbReference type="EMBL" id="JAPDRL010000002">
    <property type="protein sequence ID" value="KAJ9669401.1"/>
    <property type="molecule type" value="Genomic_DNA"/>
</dbReference>
<sequence>MPSIDTNIEAQRSNSASISPVTPVSPVNSGGSSESPREVYAVYKMQATKLSTGRELPAVYIKFERKPKMVMPEPPNE</sequence>